<keyword evidence="4" id="KW-0813">Transport</keyword>
<keyword evidence="16" id="KW-0282">Flagellum</keyword>
<gene>
    <name evidence="16" type="primary">flhF</name>
    <name evidence="16" type="ORF">G5B42_10925</name>
</gene>
<dbReference type="GO" id="GO:0006614">
    <property type="term" value="P:SRP-dependent cotranslational protein targeting to membrane"/>
    <property type="evidence" value="ECO:0007669"/>
    <property type="project" value="UniProtKB-UniRule"/>
</dbReference>
<evidence type="ECO:0000256" key="4">
    <source>
        <dbReference type="ARBA" id="ARBA00022448"/>
    </source>
</evidence>
<dbReference type="SUPFAM" id="SSF52540">
    <property type="entry name" value="P-loop containing nucleoside triphosphate hydrolases"/>
    <property type="match status" value="1"/>
</dbReference>
<name>A0A8J6LT71_9FIRM</name>
<dbReference type="FunFam" id="3.40.50.300:FF:000695">
    <property type="entry name" value="Flagellar biosynthesis regulator FlhF"/>
    <property type="match status" value="1"/>
</dbReference>
<reference evidence="16" key="1">
    <citation type="submission" date="2020-06" db="EMBL/GenBank/DDBJ databases">
        <title>Novel chitinolytic bacterium.</title>
        <authorList>
            <person name="Ungkulpasvich U."/>
            <person name="Kosugi A."/>
            <person name="Uke A."/>
        </authorList>
    </citation>
    <scope>NUCLEOTIDE SEQUENCE</scope>
    <source>
        <strain evidence="16">UUS1-1</strain>
    </source>
</reference>
<comment type="function">
    <text evidence="12">Necessary for flagellar biosynthesis. May be involved in translocation of the flagellum.</text>
</comment>
<dbReference type="EMBL" id="JAAKDE010000044">
    <property type="protein sequence ID" value="MBA2134042.1"/>
    <property type="molecule type" value="Genomic_DNA"/>
</dbReference>
<evidence type="ECO:0000256" key="7">
    <source>
        <dbReference type="ARBA" id="ARBA00022795"/>
    </source>
</evidence>
<dbReference type="Gene3D" id="3.40.50.300">
    <property type="entry name" value="P-loop containing nucleotide triphosphate hydrolases"/>
    <property type="match status" value="1"/>
</dbReference>
<dbReference type="SMART" id="SM00962">
    <property type="entry name" value="SRP54"/>
    <property type="match status" value="1"/>
</dbReference>
<evidence type="ECO:0000256" key="9">
    <source>
        <dbReference type="ARBA" id="ARBA00023134"/>
    </source>
</evidence>
<evidence type="ECO:0000256" key="3">
    <source>
        <dbReference type="ARBA" id="ARBA00014919"/>
    </source>
</evidence>
<dbReference type="GO" id="GO:0005525">
    <property type="term" value="F:GTP binding"/>
    <property type="evidence" value="ECO:0007669"/>
    <property type="project" value="UniProtKB-UniRule"/>
</dbReference>
<dbReference type="GO" id="GO:0044781">
    <property type="term" value="P:bacterial-type flagellum organization"/>
    <property type="evidence" value="ECO:0007669"/>
    <property type="project" value="UniProtKB-UniRule"/>
</dbReference>
<dbReference type="InterPro" id="IPR020006">
    <property type="entry name" value="FlhF"/>
</dbReference>
<dbReference type="PANTHER" id="PTHR43134">
    <property type="entry name" value="SIGNAL RECOGNITION PARTICLE RECEPTOR SUBUNIT ALPHA"/>
    <property type="match status" value="1"/>
</dbReference>
<evidence type="ECO:0000256" key="13">
    <source>
        <dbReference type="NCBIfam" id="TIGR03499"/>
    </source>
</evidence>
<dbReference type="RefSeq" id="WP_181340505.1">
    <property type="nucleotide sequence ID" value="NZ_JAAKDE010000044.1"/>
</dbReference>
<evidence type="ECO:0000256" key="5">
    <source>
        <dbReference type="ARBA" id="ARBA00022475"/>
    </source>
</evidence>
<evidence type="ECO:0000256" key="6">
    <source>
        <dbReference type="ARBA" id="ARBA00022741"/>
    </source>
</evidence>
<evidence type="ECO:0000256" key="12">
    <source>
        <dbReference type="ARBA" id="ARBA00025337"/>
    </source>
</evidence>
<keyword evidence="16" id="KW-0969">Cilium</keyword>
<evidence type="ECO:0000256" key="11">
    <source>
        <dbReference type="ARBA" id="ARBA00023225"/>
    </source>
</evidence>
<dbReference type="Proteomes" id="UP000657177">
    <property type="component" value="Unassembled WGS sequence"/>
</dbReference>
<feature type="domain" description="AAA+ ATPase" evidence="14">
    <location>
        <begin position="167"/>
        <end position="313"/>
    </location>
</feature>
<sequence>MRVKRFVADTAQQAIARVKRDLGDDALILHSRPFKEGGFLGLFAKRRYEVLAAVDNKETVRIPAAAKQPTAEKGGEEKQRQLFQPETAIMPELEKVKKELSEIKMAIEGVTAQVRSVSPVEMTAAARAIPEEQNVTDKLGTAAPVSKSRKNWDEFFIKTYPIRLSSRPTVVALVGPTGVGKTTTIAKLAANFALFEGKSVGLITIDTYRIAAVEQLKTYSEIINLPIEVVYTAADLKRAFQKLMDKQLILIDTAGRSQKNKQQIRELKHFFNGRPLNETHLVLSANTKLEDLLETADAFKELGVNRLIFTKLDETNSLSNVIEVAERLRIPLSYVTTGQSVPEDIEVATFEVIKRYADKYADNKYADKETINA</sequence>
<evidence type="ECO:0000313" key="17">
    <source>
        <dbReference type="Proteomes" id="UP000657177"/>
    </source>
</evidence>
<comment type="similarity">
    <text evidence="2">Belongs to the GTP-binding SRP family.</text>
</comment>
<keyword evidence="11" id="KW-1006">Bacterial flagellum protein export</keyword>
<comment type="caution">
    <text evidence="16">The sequence shown here is derived from an EMBL/GenBank/DDBJ whole genome shotgun (WGS) entry which is preliminary data.</text>
</comment>
<dbReference type="NCBIfam" id="TIGR03499">
    <property type="entry name" value="FlhF"/>
    <property type="match status" value="1"/>
</dbReference>
<feature type="domain" description="SRP54-type proteins GTP-binding" evidence="15">
    <location>
        <begin position="168"/>
        <end position="359"/>
    </location>
</feature>
<dbReference type="GO" id="GO:0003924">
    <property type="term" value="F:GTPase activity"/>
    <property type="evidence" value="ECO:0007669"/>
    <property type="project" value="UniProtKB-UniRule"/>
</dbReference>
<dbReference type="InterPro" id="IPR000897">
    <property type="entry name" value="SRP54_GTPase_dom"/>
</dbReference>
<dbReference type="CDD" id="cd17873">
    <property type="entry name" value="FlhF"/>
    <property type="match status" value="1"/>
</dbReference>
<dbReference type="AlphaFoldDB" id="A0A8J6LT71"/>
<evidence type="ECO:0000256" key="8">
    <source>
        <dbReference type="ARBA" id="ARBA00022927"/>
    </source>
</evidence>
<evidence type="ECO:0000313" key="16">
    <source>
        <dbReference type="EMBL" id="MBA2134042.1"/>
    </source>
</evidence>
<protein>
    <recommendedName>
        <fullName evidence="3 13">Flagellar biosynthesis protein FlhF</fullName>
    </recommendedName>
</protein>
<proteinExistence type="inferred from homology"/>
<dbReference type="GO" id="GO:0015031">
    <property type="term" value="P:protein transport"/>
    <property type="evidence" value="ECO:0007669"/>
    <property type="project" value="UniProtKB-KW"/>
</dbReference>
<comment type="subcellular location">
    <subcellularLocation>
        <location evidence="1">Cell membrane</location>
        <topology evidence="1">Peripheral membrane protein</topology>
        <orientation evidence="1">Cytoplasmic side</orientation>
    </subcellularLocation>
</comment>
<dbReference type="Pfam" id="PF00448">
    <property type="entry name" value="SRP54"/>
    <property type="match status" value="1"/>
</dbReference>
<keyword evidence="8" id="KW-0653">Protein transport</keyword>
<dbReference type="SMART" id="SM00382">
    <property type="entry name" value="AAA"/>
    <property type="match status" value="1"/>
</dbReference>
<evidence type="ECO:0000256" key="10">
    <source>
        <dbReference type="ARBA" id="ARBA00023136"/>
    </source>
</evidence>
<keyword evidence="6" id="KW-0547">Nucleotide-binding</keyword>
<dbReference type="GO" id="GO:0005886">
    <property type="term" value="C:plasma membrane"/>
    <property type="evidence" value="ECO:0007669"/>
    <property type="project" value="UniProtKB-SubCell"/>
</dbReference>
<keyword evidence="5" id="KW-1003">Cell membrane</keyword>
<dbReference type="InterPro" id="IPR047040">
    <property type="entry name" value="FlhF__GTPase_dom"/>
</dbReference>
<evidence type="ECO:0000256" key="1">
    <source>
        <dbReference type="ARBA" id="ARBA00004413"/>
    </source>
</evidence>
<evidence type="ECO:0000259" key="14">
    <source>
        <dbReference type="SMART" id="SM00382"/>
    </source>
</evidence>
<keyword evidence="7" id="KW-1005">Bacterial flagellum biogenesis</keyword>
<accession>A0A8J6LT71</accession>
<keyword evidence="17" id="KW-1185">Reference proteome</keyword>
<dbReference type="InterPro" id="IPR027417">
    <property type="entry name" value="P-loop_NTPase"/>
</dbReference>
<keyword evidence="9" id="KW-0342">GTP-binding</keyword>
<keyword evidence="10" id="KW-0472">Membrane</keyword>
<dbReference type="GO" id="GO:0005047">
    <property type="term" value="F:signal recognition particle binding"/>
    <property type="evidence" value="ECO:0007669"/>
    <property type="project" value="TreeGrafter"/>
</dbReference>
<organism evidence="16 17">
    <name type="scientific">Capillibacterium thermochitinicola</name>
    <dbReference type="NCBI Taxonomy" id="2699427"/>
    <lineage>
        <taxon>Bacteria</taxon>
        <taxon>Bacillati</taxon>
        <taxon>Bacillota</taxon>
        <taxon>Capillibacterium</taxon>
    </lineage>
</organism>
<evidence type="ECO:0000256" key="2">
    <source>
        <dbReference type="ARBA" id="ARBA00008531"/>
    </source>
</evidence>
<dbReference type="InterPro" id="IPR003593">
    <property type="entry name" value="AAA+_ATPase"/>
</dbReference>
<keyword evidence="16" id="KW-0966">Cell projection</keyword>
<dbReference type="PANTHER" id="PTHR43134:SF3">
    <property type="entry name" value="FLAGELLAR BIOSYNTHESIS PROTEIN FLHF"/>
    <property type="match status" value="1"/>
</dbReference>
<dbReference type="Gene3D" id="1.20.120.1380">
    <property type="entry name" value="Flagellar FlhF biosynthesis protein, N domain"/>
    <property type="match status" value="1"/>
</dbReference>
<evidence type="ECO:0000259" key="15">
    <source>
        <dbReference type="SMART" id="SM00962"/>
    </source>
</evidence>